<dbReference type="PANTHER" id="PTHR31013">
    <property type="entry name" value="THAUMATIN FAMILY PROTEIN-RELATED"/>
    <property type="match status" value="1"/>
</dbReference>
<keyword evidence="1" id="KW-1015">Disulfide bond</keyword>
<name>A0AAV2PR78_MEGNR</name>
<dbReference type="PIRSF" id="PIRSF002703">
    <property type="entry name" value="Thaumatin"/>
    <property type="match status" value="1"/>
</dbReference>
<protein>
    <recommendedName>
        <fullName evidence="5">Thaumatin-like protein</fullName>
    </recommendedName>
</protein>
<feature type="disulfide bond" evidence="1">
    <location>
        <begin position="181"/>
        <end position="247"/>
    </location>
</feature>
<dbReference type="EMBL" id="CAXKWB010001277">
    <property type="protein sequence ID" value="CAL4063814.1"/>
    <property type="molecule type" value="Genomic_DNA"/>
</dbReference>
<dbReference type="PROSITE" id="PS51367">
    <property type="entry name" value="THAUMATIN_2"/>
    <property type="match status" value="1"/>
</dbReference>
<dbReference type="Proteomes" id="UP001497623">
    <property type="component" value="Unassembled WGS sequence"/>
</dbReference>
<evidence type="ECO:0000256" key="2">
    <source>
        <dbReference type="SAM" id="SignalP"/>
    </source>
</evidence>
<dbReference type="SMART" id="SM00205">
    <property type="entry name" value="THN"/>
    <property type="match status" value="1"/>
</dbReference>
<dbReference type="InterPro" id="IPR001938">
    <property type="entry name" value="Thaumatin"/>
</dbReference>
<evidence type="ECO:0000256" key="1">
    <source>
        <dbReference type="PIRSR" id="PIRSR002703-1"/>
    </source>
</evidence>
<evidence type="ECO:0008006" key="5">
    <source>
        <dbReference type="Google" id="ProtNLM"/>
    </source>
</evidence>
<feature type="disulfide bond" evidence="1">
    <location>
        <begin position="189"/>
        <end position="204"/>
    </location>
</feature>
<evidence type="ECO:0000313" key="4">
    <source>
        <dbReference type="Proteomes" id="UP001497623"/>
    </source>
</evidence>
<feature type="disulfide bond" evidence="1">
    <location>
        <begin position="218"/>
        <end position="229"/>
    </location>
</feature>
<dbReference type="InterPro" id="IPR037176">
    <property type="entry name" value="Osmotin/thaumatin-like_sf"/>
</dbReference>
<feature type="disulfide bond" evidence="1">
    <location>
        <begin position="176"/>
        <end position="264"/>
    </location>
</feature>
<sequence>MLLSIFACLCLSLAGSTTGTLTNGTDDVIFTFVNRCTQDLWMGAQGMSNTRPSFVFNGINFFVPNNGGWHLPAGATSQISVPFDFSAGRFWARTGCTGTINADFHCETGDCGPWIECATDNVPRGGAPPVTLAEFTLNANNQDYFDISLVDGFNLPMTIHVVTYDDSQVNPDEYWCNSPECLFDINSICPPELAVAGSSGTVACYSACMKFDTDEYCCRKPCCGLPETCTADKWPVDYPHEIYEAHCPQAYSYAYDDNTSTFFCRNTNYDIYFC</sequence>
<organism evidence="3 4">
    <name type="scientific">Meganyctiphanes norvegica</name>
    <name type="common">Northern krill</name>
    <name type="synonym">Thysanopoda norvegica</name>
    <dbReference type="NCBI Taxonomy" id="48144"/>
    <lineage>
        <taxon>Eukaryota</taxon>
        <taxon>Metazoa</taxon>
        <taxon>Ecdysozoa</taxon>
        <taxon>Arthropoda</taxon>
        <taxon>Crustacea</taxon>
        <taxon>Multicrustacea</taxon>
        <taxon>Malacostraca</taxon>
        <taxon>Eumalacostraca</taxon>
        <taxon>Eucarida</taxon>
        <taxon>Euphausiacea</taxon>
        <taxon>Euphausiidae</taxon>
        <taxon>Meganyctiphanes</taxon>
    </lineage>
</organism>
<accession>A0AAV2PR78</accession>
<dbReference type="Pfam" id="PF00314">
    <property type="entry name" value="Thaumatin"/>
    <property type="match status" value="1"/>
</dbReference>
<reference evidence="3 4" key="1">
    <citation type="submission" date="2024-05" db="EMBL/GenBank/DDBJ databases">
        <authorList>
            <person name="Wallberg A."/>
        </authorList>
    </citation>
    <scope>NUCLEOTIDE SEQUENCE [LARGE SCALE GENOMIC DNA]</scope>
</reference>
<comment type="caution">
    <text evidence="3">The sequence shown here is derived from an EMBL/GenBank/DDBJ whole genome shotgun (WGS) entry which is preliminary data.</text>
</comment>
<feature type="disulfide bond" evidence="1">
    <location>
        <begin position="111"/>
        <end position="117"/>
    </location>
</feature>
<evidence type="ECO:0000313" key="3">
    <source>
        <dbReference type="EMBL" id="CAL4063814.1"/>
    </source>
</evidence>
<keyword evidence="4" id="KW-1185">Reference proteome</keyword>
<feature type="disulfide bond" evidence="1">
    <location>
        <begin position="36"/>
        <end position="274"/>
    </location>
</feature>
<dbReference type="PANTHER" id="PTHR31013:SF12">
    <property type="entry name" value="PATHOGENESIS-RELATED PROTEIN 5-LIKE"/>
    <property type="match status" value="1"/>
</dbReference>
<feature type="signal peptide" evidence="2">
    <location>
        <begin position="1"/>
        <end position="19"/>
    </location>
</feature>
<gene>
    <name evidence="3" type="ORF">MNOR_LOCUS3669</name>
</gene>
<proteinExistence type="predicted"/>
<dbReference type="SUPFAM" id="SSF49870">
    <property type="entry name" value="Osmotin, thaumatin-like protein"/>
    <property type="match status" value="1"/>
</dbReference>
<dbReference type="Gene3D" id="2.60.110.10">
    <property type="entry name" value="Thaumatin"/>
    <property type="match status" value="1"/>
</dbReference>
<keyword evidence="2" id="KW-0732">Signal</keyword>
<feature type="disulfide bond" evidence="1">
    <location>
        <begin position="96"/>
        <end position="106"/>
    </location>
</feature>
<dbReference type="AlphaFoldDB" id="A0AAV2PR78"/>
<feature type="disulfide bond" evidence="1">
    <location>
        <begin position="208"/>
        <end position="217"/>
    </location>
</feature>
<feature type="chain" id="PRO_5043763503" description="Thaumatin-like protein" evidence="2">
    <location>
        <begin position="20"/>
        <end position="274"/>
    </location>
</feature>